<keyword evidence="4" id="KW-1185">Reference proteome</keyword>
<feature type="region of interest" description="Disordered" evidence="1">
    <location>
        <begin position="168"/>
        <end position="191"/>
    </location>
</feature>
<feature type="transmembrane region" description="Helical" evidence="2">
    <location>
        <begin position="320"/>
        <end position="338"/>
    </location>
</feature>
<dbReference type="GO" id="GO:0008237">
    <property type="term" value="F:metallopeptidase activity"/>
    <property type="evidence" value="ECO:0007669"/>
    <property type="project" value="UniProtKB-KW"/>
</dbReference>
<keyword evidence="2" id="KW-0812">Transmembrane</keyword>
<proteinExistence type="predicted"/>
<reference evidence="4" key="1">
    <citation type="submission" date="2023-07" db="EMBL/GenBank/DDBJ databases">
        <title>Novel species in the genus Lipingzhangella isolated from Sambhar Salt Lake.</title>
        <authorList>
            <person name="Jiya N."/>
            <person name="Kajale S."/>
            <person name="Sharma A."/>
        </authorList>
    </citation>
    <scope>NUCLEOTIDE SEQUENCE [LARGE SCALE GENOMIC DNA]</scope>
    <source>
        <strain evidence="4">LS1_29</strain>
    </source>
</reference>
<dbReference type="RefSeq" id="WP_310911445.1">
    <property type="nucleotide sequence ID" value="NZ_JAVLVT010000002.1"/>
</dbReference>
<keyword evidence="3" id="KW-0645">Protease</keyword>
<evidence type="ECO:0000256" key="2">
    <source>
        <dbReference type="SAM" id="Phobius"/>
    </source>
</evidence>
<keyword evidence="3" id="KW-0378">Hydrolase</keyword>
<gene>
    <name evidence="3" type="ORF">RIF23_06365</name>
</gene>
<feature type="transmembrane region" description="Helical" evidence="2">
    <location>
        <begin position="226"/>
        <end position="244"/>
    </location>
</feature>
<evidence type="ECO:0000313" key="4">
    <source>
        <dbReference type="Proteomes" id="UP001250214"/>
    </source>
</evidence>
<dbReference type="EMBL" id="JAVLVT010000002">
    <property type="protein sequence ID" value="MDS1269916.1"/>
    <property type="molecule type" value="Genomic_DNA"/>
</dbReference>
<evidence type="ECO:0000256" key="1">
    <source>
        <dbReference type="SAM" id="MobiDB-lite"/>
    </source>
</evidence>
<feature type="transmembrane region" description="Helical" evidence="2">
    <location>
        <begin position="290"/>
        <end position="313"/>
    </location>
</feature>
<keyword evidence="2" id="KW-1133">Transmembrane helix</keyword>
<organism evidence="3 4">
    <name type="scientific">Lipingzhangella rawalii</name>
    <dbReference type="NCBI Taxonomy" id="2055835"/>
    <lineage>
        <taxon>Bacteria</taxon>
        <taxon>Bacillati</taxon>
        <taxon>Actinomycetota</taxon>
        <taxon>Actinomycetes</taxon>
        <taxon>Streptosporangiales</taxon>
        <taxon>Nocardiopsidaceae</taxon>
        <taxon>Lipingzhangella</taxon>
    </lineage>
</organism>
<evidence type="ECO:0000313" key="3">
    <source>
        <dbReference type="EMBL" id="MDS1269916.1"/>
    </source>
</evidence>
<keyword evidence="2" id="KW-0472">Membrane</keyword>
<feature type="transmembrane region" description="Helical" evidence="2">
    <location>
        <begin position="410"/>
        <end position="427"/>
    </location>
</feature>
<dbReference type="Proteomes" id="UP001250214">
    <property type="component" value="Unassembled WGS sequence"/>
</dbReference>
<feature type="transmembrane region" description="Helical" evidence="2">
    <location>
        <begin position="447"/>
        <end position="469"/>
    </location>
</feature>
<comment type="caution">
    <text evidence="3">The sequence shown here is derived from an EMBL/GenBank/DDBJ whole genome shotgun (WGS) entry which is preliminary data.</text>
</comment>
<keyword evidence="3" id="KW-0482">Metalloprotease</keyword>
<name>A0ABU2H3N7_9ACTN</name>
<feature type="transmembrane region" description="Helical" evidence="2">
    <location>
        <begin position="251"/>
        <end position="270"/>
    </location>
</feature>
<feature type="transmembrane region" description="Helical" evidence="2">
    <location>
        <begin position="697"/>
        <end position="718"/>
    </location>
</feature>
<feature type="transmembrane region" description="Helical" evidence="2">
    <location>
        <begin position="383"/>
        <end position="403"/>
    </location>
</feature>
<feature type="transmembrane region" description="Helical" evidence="2">
    <location>
        <begin position="596"/>
        <end position="614"/>
    </location>
</feature>
<protein>
    <submittedName>
        <fullName evidence="3">PrsW family intramembrane metalloprotease</fullName>
    </submittedName>
</protein>
<accession>A0ABU2H3N7</accession>
<feature type="transmembrane region" description="Helical" evidence="2">
    <location>
        <begin position="657"/>
        <end position="676"/>
    </location>
</feature>
<sequence>MHEQAMLTRDLVLRLCDGATEFDQHWLDTDRKVVAPFTAPRNLQLIRAIVAAGRKLGVDRLLICRTRPEHAYEPVTEVVADERALLDHIRSWGRDPTDFLVAVEDQCAAVLVTSGRLTVAAGPADFVRELVGPDISRARNRFAAQAQDTEDEELLAAALRYGCVDDADRPAPPAPDPVERLARRSGAVEGNADSRLGPLRAARGAIAWSLLVLVGIAAVLTPVSMMLPLAAGMVWLLVQLCLLARTRTVTVASLLRMLVLGALCTLPIAATERGLAAALGMDPTDPYAHAYVAVPVEEVGKLVPLLLVWLVSWGRWRRMAAVDYLLLAAAAGAGFWIVEQSAHVLGFWQHPAYAGAPVASGLDLGILTFLPGGVDVAGAGLRFSGHAVTTGLVGAALGIAVVGARRYGRWLWLLPPAALGWAALEHMNYNALLAGLETTTLTDVTFAALGSGEATRWVLLLLLLAAVLLDGRVSRAADGVTPRLPGRRPLARVRRRVYGRAVRIRVRIPPDFAAVFRRAVHAWARLPVTVVQTVAVALHELAVQLVAASRGPSALTETWQYVRDRREYAMGAGRADGRPWRRHPPRSELRDTETRLASTLGLAAGGVAALAGLVPETLVSGMTAGHAADASPGGAYIALSLEAAWSWLHQQPMGDQLWILGGSAALLGLSTLGWSLPRRLPHAGTFLRQPHRELGTCLGAFAPGQLPFWAVALLGLLVPRRVDRLLGAHAQPVPSGG</sequence>